<dbReference type="Gene3D" id="1.20.1070.10">
    <property type="entry name" value="Rhodopsin 7-helix transmembrane proteins"/>
    <property type="match status" value="1"/>
</dbReference>
<comment type="subcellular location">
    <subcellularLocation>
        <location evidence="1">Membrane</location>
    </subcellularLocation>
</comment>
<evidence type="ECO:0000256" key="5">
    <source>
        <dbReference type="SAM" id="Phobius"/>
    </source>
</evidence>
<dbReference type="PANTHER" id="PTHR46641">
    <property type="entry name" value="FMRFAMIDE RECEPTOR-RELATED"/>
    <property type="match status" value="1"/>
</dbReference>
<evidence type="ECO:0000256" key="3">
    <source>
        <dbReference type="ARBA" id="ARBA00022989"/>
    </source>
</evidence>
<dbReference type="OrthoDB" id="10011262at2759"/>
<feature type="transmembrane region" description="Helical" evidence="5">
    <location>
        <begin position="256"/>
        <end position="278"/>
    </location>
</feature>
<feature type="transmembrane region" description="Helical" evidence="5">
    <location>
        <begin position="46"/>
        <end position="73"/>
    </location>
</feature>
<dbReference type="Pfam" id="PF10324">
    <property type="entry name" value="7TM_GPCR_Srw"/>
    <property type="match status" value="1"/>
</dbReference>
<feature type="transmembrane region" description="Helical" evidence="5">
    <location>
        <begin position="305"/>
        <end position="327"/>
    </location>
</feature>
<dbReference type="CDD" id="cd14978">
    <property type="entry name" value="7tmA_FMRFamide_R-like"/>
    <property type="match status" value="1"/>
</dbReference>
<keyword evidence="7" id="KW-0675">Receptor</keyword>
<feature type="transmembrane region" description="Helical" evidence="5">
    <location>
        <begin position="175"/>
        <end position="196"/>
    </location>
</feature>
<keyword evidence="8" id="KW-1185">Reference proteome</keyword>
<gene>
    <name evidence="7" type="ORF">PHET_02544</name>
</gene>
<dbReference type="PANTHER" id="PTHR46641:SF2">
    <property type="entry name" value="FMRFAMIDE RECEPTOR"/>
    <property type="match status" value="1"/>
</dbReference>
<evidence type="ECO:0000313" key="8">
    <source>
        <dbReference type="Proteomes" id="UP000748531"/>
    </source>
</evidence>
<feature type="domain" description="G-protein coupled receptors family 1 profile" evidence="6">
    <location>
        <begin position="65"/>
        <end position="363"/>
    </location>
</feature>
<dbReference type="PROSITE" id="PS50262">
    <property type="entry name" value="G_PROTEIN_RECEP_F1_2"/>
    <property type="match status" value="1"/>
</dbReference>
<dbReference type="InterPro" id="IPR000276">
    <property type="entry name" value="GPCR_Rhodpsn"/>
</dbReference>
<dbReference type="EMBL" id="LUCH01001043">
    <property type="protein sequence ID" value="KAF5403782.1"/>
    <property type="molecule type" value="Genomic_DNA"/>
</dbReference>
<keyword evidence="3 5" id="KW-1133">Transmembrane helix</keyword>
<evidence type="ECO:0000256" key="1">
    <source>
        <dbReference type="ARBA" id="ARBA00004370"/>
    </source>
</evidence>
<keyword evidence="4 5" id="KW-0472">Membrane</keyword>
<sequence length="539" mass="61760">MLTSDIYEGLSLISNSIDLDNLTGYSLDHSEVQPNSSMASIDRDVISYYLMGVCTMCICCFGAIGNILSLIVLTRRAVGSPTTNIYLISLAIADLMVMFATILTAIKDTRRPQKGQLTMLIWQDTPLIPKAYPYFHSTAILFQVTSVWLTVAFTSDRYLMICHPFLAKRWCTITLARLIIIAVYIASLLYSIPRYFEYQEFEVYLPSNIHLDQNHQNRSTLNHTQVSNQSMHLRRIVWYDLSEFGSSRKFMHIYHLWSWNILVVALPFVMIVVMNSFLICEVRKSSSRNAKLHYHPTSRRHDTDVMLIGVIVVFLICQTPAAISHFSWGLIPLDDTKKMPWYLLNEIGNLLVVINSAINLVLYYLFSRRFRRHFIQLFCPYRLIHDNGYHCMYVPRWIVDNWDNELSDHVGSIFEAGLPPINHTLNARLAAYHRRQSFVGLVRPSITDLSGKPVVGNRVSNSRMERMSRYELRPSATIARLSQVESGVVRCGETKTGRGSISSDIGSLRMDERPSLSNGRSLKFIEYPVDPYSHETVDS</sequence>
<dbReference type="SUPFAM" id="SSF81321">
    <property type="entry name" value="Family A G protein-coupled receptor-like"/>
    <property type="match status" value="1"/>
</dbReference>
<protein>
    <submittedName>
        <fullName evidence="7">FMRFamide receptor</fullName>
    </submittedName>
</protein>
<name>A0A8J4TJF7_9TREM</name>
<reference evidence="7" key="1">
    <citation type="submission" date="2019-05" db="EMBL/GenBank/DDBJ databases">
        <title>Annotation for the trematode Paragonimus heterotremus.</title>
        <authorList>
            <person name="Choi Y.-J."/>
        </authorList>
    </citation>
    <scope>NUCLEOTIDE SEQUENCE</scope>
    <source>
        <strain evidence="7">LC</strain>
    </source>
</reference>
<comment type="caution">
    <text evidence="7">The sequence shown here is derived from an EMBL/GenBank/DDBJ whole genome shotgun (WGS) entry which is preliminary data.</text>
</comment>
<dbReference type="Proteomes" id="UP000748531">
    <property type="component" value="Unassembled WGS sequence"/>
</dbReference>
<dbReference type="GO" id="GO:0008528">
    <property type="term" value="F:G protein-coupled peptide receptor activity"/>
    <property type="evidence" value="ECO:0007669"/>
    <property type="project" value="InterPro"/>
</dbReference>
<dbReference type="PRINTS" id="PR00237">
    <property type="entry name" value="GPCRRHODOPSN"/>
</dbReference>
<evidence type="ECO:0000259" key="6">
    <source>
        <dbReference type="PROSITE" id="PS50262"/>
    </source>
</evidence>
<organism evidence="7 8">
    <name type="scientific">Paragonimus heterotremus</name>
    <dbReference type="NCBI Taxonomy" id="100268"/>
    <lineage>
        <taxon>Eukaryota</taxon>
        <taxon>Metazoa</taxon>
        <taxon>Spiralia</taxon>
        <taxon>Lophotrochozoa</taxon>
        <taxon>Platyhelminthes</taxon>
        <taxon>Trematoda</taxon>
        <taxon>Digenea</taxon>
        <taxon>Plagiorchiida</taxon>
        <taxon>Troglotremata</taxon>
        <taxon>Troglotrematidae</taxon>
        <taxon>Paragonimus</taxon>
    </lineage>
</organism>
<accession>A0A8J4TJF7</accession>
<proteinExistence type="predicted"/>
<feature type="transmembrane region" description="Helical" evidence="5">
    <location>
        <begin position="347"/>
        <end position="366"/>
    </location>
</feature>
<dbReference type="InterPro" id="IPR017452">
    <property type="entry name" value="GPCR_Rhodpsn_7TM"/>
</dbReference>
<evidence type="ECO:0000313" key="7">
    <source>
        <dbReference type="EMBL" id="KAF5403782.1"/>
    </source>
</evidence>
<feature type="transmembrane region" description="Helical" evidence="5">
    <location>
        <begin position="85"/>
        <end position="106"/>
    </location>
</feature>
<feature type="transmembrane region" description="Helical" evidence="5">
    <location>
        <begin position="134"/>
        <end position="154"/>
    </location>
</feature>
<evidence type="ECO:0000256" key="2">
    <source>
        <dbReference type="ARBA" id="ARBA00022692"/>
    </source>
</evidence>
<dbReference type="GO" id="GO:0016020">
    <property type="term" value="C:membrane"/>
    <property type="evidence" value="ECO:0007669"/>
    <property type="project" value="UniProtKB-SubCell"/>
</dbReference>
<dbReference type="InterPro" id="IPR019427">
    <property type="entry name" value="7TM_GPCR_serpentine_rcpt_Srw"/>
</dbReference>
<dbReference type="InterPro" id="IPR052954">
    <property type="entry name" value="GPCR-Ligand_Int"/>
</dbReference>
<dbReference type="AlphaFoldDB" id="A0A8J4TJF7"/>
<keyword evidence="2 5" id="KW-0812">Transmembrane</keyword>
<evidence type="ECO:0000256" key="4">
    <source>
        <dbReference type="ARBA" id="ARBA00023136"/>
    </source>
</evidence>